<evidence type="ECO:0000259" key="2">
    <source>
        <dbReference type="Pfam" id="PF14529"/>
    </source>
</evidence>
<feature type="region of interest" description="Disordered" evidence="1">
    <location>
        <begin position="117"/>
        <end position="150"/>
    </location>
</feature>
<keyword evidence="4" id="KW-1185">Reference proteome</keyword>
<feature type="compositionally biased region" description="Basic and acidic residues" evidence="1">
    <location>
        <begin position="141"/>
        <end position="150"/>
    </location>
</feature>
<dbReference type="EMBL" id="CAKASE010000072">
    <property type="protein sequence ID" value="CAG9574309.1"/>
    <property type="molecule type" value="Genomic_DNA"/>
</dbReference>
<accession>A0A8J2VUD1</accession>
<evidence type="ECO:0000313" key="3">
    <source>
        <dbReference type="EMBL" id="CAG9574309.1"/>
    </source>
</evidence>
<reference evidence="3" key="1">
    <citation type="submission" date="2021-09" db="EMBL/GenBank/DDBJ databases">
        <authorList>
            <person name="Martin H S."/>
        </authorList>
    </citation>
    <scope>NUCLEOTIDE SEQUENCE</scope>
</reference>
<dbReference type="OrthoDB" id="6923868at2759"/>
<evidence type="ECO:0000313" key="4">
    <source>
        <dbReference type="Proteomes" id="UP000789524"/>
    </source>
</evidence>
<name>A0A8J2VUD1_9NEOP</name>
<dbReference type="Gene3D" id="3.60.10.10">
    <property type="entry name" value="Endonuclease/exonuclease/phosphatase"/>
    <property type="match status" value="1"/>
</dbReference>
<dbReference type="GO" id="GO:0003824">
    <property type="term" value="F:catalytic activity"/>
    <property type="evidence" value="ECO:0007669"/>
    <property type="project" value="InterPro"/>
</dbReference>
<proteinExistence type="predicted"/>
<comment type="caution">
    <text evidence="3">The sequence shown here is derived from an EMBL/GenBank/DDBJ whole genome shotgun (WGS) entry which is preliminary data.</text>
</comment>
<dbReference type="SUPFAM" id="SSF56219">
    <property type="entry name" value="DNase I-like"/>
    <property type="match status" value="1"/>
</dbReference>
<dbReference type="InterPro" id="IPR036691">
    <property type="entry name" value="Endo/exonu/phosph_ase_sf"/>
</dbReference>
<organism evidence="3 4">
    <name type="scientific">Danaus chrysippus</name>
    <name type="common">African queen</name>
    <dbReference type="NCBI Taxonomy" id="151541"/>
    <lineage>
        <taxon>Eukaryota</taxon>
        <taxon>Metazoa</taxon>
        <taxon>Ecdysozoa</taxon>
        <taxon>Arthropoda</taxon>
        <taxon>Hexapoda</taxon>
        <taxon>Insecta</taxon>
        <taxon>Pterygota</taxon>
        <taxon>Neoptera</taxon>
        <taxon>Endopterygota</taxon>
        <taxon>Lepidoptera</taxon>
        <taxon>Glossata</taxon>
        <taxon>Ditrysia</taxon>
        <taxon>Papilionoidea</taxon>
        <taxon>Nymphalidae</taxon>
        <taxon>Danainae</taxon>
        <taxon>Danaini</taxon>
        <taxon>Danaina</taxon>
        <taxon>Danaus</taxon>
        <taxon>Anosia</taxon>
    </lineage>
</organism>
<sequence>MASVYIEPNADEADTLHSLEQLLSNNTKTRCINGCDFNGWHPLWGSERMHARGREILELSLIHGLLVCTHIRNYCLRPSIRLEGEPGRLSPSQHNAIDYTYTLFIALEVTLKDSAGASMPPAADPKPLPALAEDVTDDKDDSGCKKGEKEGKAGLGYTARRLIKIDFYICIRLSPPHQLPAHQYLPHHSSPPPSQSTSQTRSCRKRSAKDLGQIYEAYSGSSTAALTEKTASKSTHKLPRYPTLNQNREKELHYLTNEGIYCLGTVQRNRLGKVCKLLEKREIMKQVILLPCPLKRGLRGQDPSLCRVDLFCIRHNPAPQLPCSRGLRGMQDRAVGGLLDCSPANP</sequence>
<gene>
    <name evidence="3" type="ORF">DCHRY22_LOCUS10849</name>
</gene>
<feature type="domain" description="Endonuclease/exonuclease/phosphatase" evidence="2">
    <location>
        <begin position="1"/>
        <end position="71"/>
    </location>
</feature>
<dbReference type="AlphaFoldDB" id="A0A8J2VUD1"/>
<evidence type="ECO:0000256" key="1">
    <source>
        <dbReference type="SAM" id="MobiDB-lite"/>
    </source>
</evidence>
<dbReference type="InterPro" id="IPR005135">
    <property type="entry name" value="Endo/exonuclease/phosphatase"/>
</dbReference>
<dbReference type="Proteomes" id="UP000789524">
    <property type="component" value="Unassembled WGS sequence"/>
</dbReference>
<protein>
    <submittedName>
        <fullName evidence="3">(African queen) hypothetical protein</fullName>
    </submittedName>
</protein>
<feature type="region of interest" description="Disordered" evidence="1">
    <location>
        <begin position="181"/>
        <end position="205"/>
    </location>
</feature>
<dbReference type="Pfam" id="PF14529">
    <property type="entry name" value="Exo_endo_phos_2"/>
    <property type="match status" value="1"/>
</dbReference>